<dbReference type="EMBL" id="JBBHLL010000195">
    <property type="protein sequence ID" value="KAK7810463.1"/>
    <property type="molecule type" value="Genomic_DNA"/>
</dbReference>
<dbReference type="InterPro" id="IPR002171">
    <property type="entry name" value="Ribosomal_uL2"/>
</dbReference>
<keyword evidence="3" id="KW-0687">Ribonucleoprotein</keyword>
<evidence type="ECO:0000256" key="5">
    <source>
        <dbReference type="ARBA" id="ARBA00035350"/>
    </source>
</evidence>
<evidence type="ECO:0000256" key="6">
    <source>
        <dbReference type="ARBA" id="ARBA00047039"/>
    </source>
</evidence>
<accession>A0AAW0I8Q4</accession>
<evidence type="ECO:0000313" key="9">
    <source>
        <dbReference type="EMBL" id="KAK7810463.1"/>
    </source>
</evidence>
<dbReference type="GO" id="GO:0002181">
    <property type="term" value="P:cytoplasmic translation"/>
    <property type="evidence" value="ECO:0007669"/>
    <property type="project" value="TreeGrafter"/>
</dbReference>
<dbReference type="SUPFAM" id="SSF50104">
    <property type="entry name" value="Translation proteins SH3-like domain"/>
    <property type="match status" value="1"/>
</dbReference>
<dbReference type="SUPFAM" id="SSF50249">
    <property type="entry name" value="Nucleic acid-binding proteins"/>
    <property type="match status" value="1"/>
</dbReference>
<keyword evidence="2" id="KW-0689">Ribosomal protein</keyword>
<dbReference type="GO" id="GO:0003723">
    <property type="term" value="F:RNA binding"/>
    <property type="evidence" value="ECO:0007669"/>
    <property type="project" value="TreeGrafter"/>
</dbReference>
<evidence type="ECO:0000256" key="4">
    <source>
        <dbReference type="ARBA" id="ARBA00035242"/>
    </source>
</evidence>
<feature type="domain" description="Large ribosomal subunit protein uL2 RNA-binding" evidence="8">
    <location>
        <begin position="140"/>
        <end position="220"/>
    </location>
</feature>
<comment type="caution">
    <text evidence="9">The sequence shown here is derived from an EMBL/GenBank/DDBJ whole genome shotgun (WGS) entry which is preliminary data.</text>
</comment>
<feature type="region of interest" description="Disordered" evidence="7">
    <location>
        <begin position="95"/>
        <end position="115"/>
    </location>
</feature>
<dbReference type="InterPro" id="IPR008991">
    <property type="entry name" value="Translation_prot_SH3-like_sf"/>
</dbReference>
<dbReference type="Pfam" id="PF00181">
    <property type="entry name" value="Ribosomal_L2_N"/>
    <property type="match status" value="1"/>
</dbReference>
<evidence type="ECO:0000256" key="7">
    <source>
        <dbReference type="SAM" id="MobiDB-lite"/>
    </source>
</evidence>
<dbReference type="AlphaFoldDB" id="A0AAW0I8Q4"/>
<gene>
    <name evidence="9" type="ORF">U0070_025111</name>
</gene>
<comment type="subunit">
    <text evidence="6">Component of the large ribosomal subunit. Interacts with CRY1.</text>
</comment>
<dbReference type="GO" id="GO:0003735">
    <property type="term" value="F:structural constituent of ribosome"/>
    <property type="evidence" value="ECO:0007669"/>
    <property type="project" value="InterPro"/>
</dbReference>
<dbReference type="Gene3D" id="4.10.950.10">
    <property type="entry name" value="Ribosomal protein L2, domain 3"/>
    <property type="match status" value="1"/>
</dbReference>
<dbReference type="Proteomes" id="UP001488838">
    <property type="component" value="Unassembled WGS sequence"/>
</dbReference>
<keyword evidence="10" id="KW-1185">Reference proteome</keyword>
<evidence type="ECO:0000313" key="10">
    <source>
        <dbReference type="Proteomes" id="UP001488838"/>
    </source>
</evidence>
<sequence length="422" mass="46049">MAQHLHHVSGVRPLLLHIAGPSFSVDYNHVGYTLHLQTSSVTCSEAVWTHQSPGQYQDLGTPNWIESLRQPWGDVGTGQAVGLLTEELLDFFGREDSSGERSGVTPEPTADPISVASPWKHSVQRLMAPRLITGSHVIPGQRKDTGSVFHTHKGTVCPRAVDFAGRLGNIKGTVKHIVRDPGCRTASLMKAVFHDPYRSKKQIELRMAAKGIPTGHLVYCSNVCLRAPCLRVPIVCCLRDKPGTGSSWHEPPGTMPHGGTTDKPILKAGSAYHKYTAKRKFWPQVRDVAMNPVAQPSEVGTASTLANPSLSKEIPLLGAKWVLLLLAGLDDDSEPKLYRRRTRAQKLMNGLRRSGRGTSSFLEYSCSHRPASTSCLVDPPILPAWPNMIDRIQIILLHHHASLTAAVLATTMVKDSGTVSPK</sequence>
<evidence type="ECO:0000256" key="3">
    <source>
        <dbReference type="ARBA" id="ARBA00023274"/>
    </source>
</evidence>
<reference evidence="9 10" key="1">
    <citation type="journal article" date="2023" name="bioRxiv">
        <title>Conserved and derived expression patterns and positive selection on dental genes reveal complex evolutionary context of ever-growing rodent molars.</title>
        <authorList>
            <person name="Calamari Z.T."/>
            <person name="Song A."/>
            <person name="Cohen E."/>
            <person name="Akter M."/>
            <person name="Roy R.D."/>
            <person name="Hallikas O."/>
            <person name="Christensen M.M."/>
            <person name="Li P."/>
            <person name="Marangoni P."/>
            <person name="Jernvall J."/>
            <person name="Klein O.D."/>
        </authorList>
    </citation>
    <scope>NUCLEOTIDE SEQUENCE [LARGE SCALE GENOMIC DNA]</scope>
    <source>
        <strain evidence="9">V071</strain>
    </source>
</reference>
<dbReference type="Gene3D" id="2.40.50.140">
    <property type="entry name" value="Nucleic acid-binding proteins"/>
    <property type="match status" value="1"/>
</dbReference>
<evidence type="ECO:0000259" key="8">
    <source>
        <dbReference type="SMART" id="SM01383"/>
    </source>
</evidence>
<evidence type="ECO:0000256" key="1">
    <source>
        <dbReference type="ARBA" id="ARBA00005636"/>
    </source>
</evidence>
<dbReference type="SMART" id="SM01383">
    <property type="entry name" value="Ribosomal_L2"/>
    <property type="match status" value="1"/>
</dbReference>
<dbReference type="PANTHER" id="PTHR13691">
    <property type="entry name" value="RIBOSOMAL PROTEIN L2"/>
    <property type="match status" value="1"/>
</dbReference>
<proteinExistence type="inferred from homology"/>
<comment type="similarity">
    <text evidence="1">Belongs to the universal ribosomal protein uL2 family.</text>
</comment>
<name>A0AAW0I8Q4_MYOGA</name>
<dbReference type="InterPro" id="IPR022666">
    <property type="entry name" value="Ribosomal_uL2_RNA-bd_dom"/>
</dbReference>
<dbReference type="InterPro" id="IPR012340">
    <property type="entry name" value="NA-bd_OB-fold"/>
</dbReference>
<organism evidence="9 10">
    <name type="scientific">Myodes glareolus</name>
    <name type="common">Bank vole</name>
    <name type="synonym">Clethrionomys glareolus</name>
    <dbReference type="NCBI Taxonomy" id="447135"/>
    <lineage>
        <taxon>Eukaryota</taxon>
        <taxon>Metazoa</taxon>
        <taxon>Chordata</taxon>
        <taxon>Craniata</taxon>
        <taxon>Vertebrata</taxon>
        <taxon>Euteleostomi</taxon>
        <taxon>Mammalia</taxon>
        <taxon>Eutheria</taxon>
        <taxon>Euarchontoglires</taxon>
        <taxon>Glires</taxon>
        <taxon>Rodentia</taxon>
        <taxon>Myomorpha</taxon>
        <taxon>Muroidea</taxon>
        <taxon>Cricetidae</taxon>
        <taxon>Arvicolinae</taxon>
        <taxon>Myodes</taxon>
    </lineage>
</organism>
<evidence type="ECO:0000256" key="2">
    <source>
        <dbReference type="ARBA" id="ARBA00022980"/>
    </source>
</evidence>
<dbReference type="InterPro" id="IPR014726">
    <property type="entry name" value="Ribosomal_uL2_dom3"/>
</dbReference>
<dbReference type="PANTHER" id="PTHR13691:SF16">
    <property type="entry name" value="LARGE RIBOSOMAL SUBUNIT PROTEIN UL2"/>
    <property type="match status" value="1"/>
</dbReference>
<protein>
    <recommendedName>
        <fullName evidence="4">Large ribosomal subunit protein uL2</fullName>
    </recommendedName>
    <alternativeName>
        <fullName evidence="5">60S ribosomal protein L8</fullName>
    </alternativeName>
</protein>
<dbReference type="GO" id="GO:0022625">
    <property type="term" value="C:cytosolic large ribosomal subunit"/>
    <property type="evidence" value="ECO:0007669"/>
    <property type="project" value="TreeGrafter"/>
</dbReference>